<keyword evidence="2" id="KW-1185">Reference proteome</keyword>
<dbReference type="Proteomes" id="UP000548476">
    <property type="component" value="Unassembled WGS sequence"/>
</dbReference>
<name>A0A841FYU4_9ACTN</name>
<evidence type="ECO:0000313" key="2">
    <source>
        <dbReference type="Proteomes" id="UP000548476"/>
    </source>
</evidence>
<evidence type="ECO:0000313" key="1">
    <source>
        <dbReference type="EMBL" id="MBB6039913.1"/>
    </source>
</evidence>
<dbReference type="EMBL" id="JACHGT010000027">
    <property type="protein sequence ID" value="MBB6039913.1"/>
    <property type="molecule type" value="Genomic_DNA"/>
</dbReference>
<dbReference type="AlphaFoldDB" id="A0A841FYU4"/>
<dbReference type="RefSeq" id="WP_184792991.1">
    <property type="nucleotide sequence ID" value="NZ_BONT01000103.1"/>
</dbReference>
<accession>A0A841FYU4</accession>
<dbReference type="InterPro" id="IPR046196">
    <property type="entry name" value="DUF6228"/>
</dbReference>
<gene>
    <name evidence="1" type="ORF">HNR73_007812</name>
</gene>
<reference evidence="1 2" key="1">
    <citation type="submission" date="2020-08" db="EMBL/GenBank/DDBJ databases">
        <title>Genomic Encyclopedia of Type Strains, Phase IV (KMG-IV): sequencing the most valuable type-strain genomes for metagenomic binning, comparative biology and taxonomic classification.</title>
        <authorList>
            <person name="Goeker M."/>
        </authorList>
    </citation>
    <scope>NUCLEOTIDE SEQUENCE [LARGE SCALE GENOMIC DNA]</scope>
    <source>
        <strain evidence="1 2">YIM 65646</strain>
    </source>
</reference>
<proteinExistence type="predicted"/>
<dbReference type="Pfam" id="PF19739">
    <property type="entry name" value="DUF6228"/>
    <property type="match status" value="1"/>
</dbReference>
<protein>
    <submittedName>
        <fullName evidence="1">Uncharacterized protein</fullName>
    </submittedName>
</protein>
<sequence length="141" mass="15650">MDKPLRLGDPVGHVGLHLVRVVPARDPDHPYAPWRYVLRAEGPQGTFEASAGFWTPDSPGRFLGSLALDFRGWPGERTWRSPDTALHVTATHDGLGHVHLRWTVTDGRLDPGWELTVTTIVDAGEDMRRLAADVRAVERAD</sequence>
<comment type="caution">
    <text evidence="1">The sequence shown here is derived from an EMBL/GenBank/DDBJ whole genome shotgun (WGS) entry which is preliminary data.</text>
</comment>
<organism evidence="1 2">
    <name type="scientific">Phytomonospora endophytica</name>
    <dbReference type="NCBI Taxonomy" id="714109"/>
    <lineage>
        <taxon>Bacteria</taxon>
        <taxon>Bacillati</taxon>
        <taxon>Actinomycetota</taxon>
        <taxon>Actinomycetes</taxon>
        <taxon>Micromonosporales</taxon>
        <taxon>Micromonosporaceae</taxon>
        <taxon>Phytomonospora</taxon>
    </lineage>
</organism>